<sequence length="76" mass="8068">MNLKELLGMGGGSGPYTVIPVKVWLPILLVGLALRTLLSRLTPLPGWAGWTLASVSWAVGLGTAAVLDERRDRPTS</sequence>
<name>A0ABV3M2L9_9ACTN</name>
<dbReference type="EMBL" id="JBEYRS010000014">
    <property type="protein sequence ID" value="MEW2365952.1"/>
    <property type="molecule type" value="Genomic_DNA"/>
</dbReference>
<keyword evidence="3" id="KW-1185">Reference proteome</keyword>
<feature type="transmembrane region" description="Helical" evidence="1">
    <location>
        <begin position="47"/>
        <end position="67"/>
    </location>
</feature>
<comment type="caution">
    <text evidence="2">The sequence shown here is derived from an EMBL/GenBank/DDBJ whole genome shotgun (WGS) entry which is preliminary data.</text>
</comment>
<evidence type="ECO:0000313" key="2">
    <source>
        <dbReference type="EMBL" id="MEW2365952.1"/>
    </source>
</evidence>
<protein>
    <submittedName>
        <fullName evidence="2">Uncharacterized protein</fullName>
    </submittedName>
</protein>
<evidence type="ECO:0000313" key="3">
    <source>
        <dbReference type="Proteomes" id="UP001553843"/>
    </source>
</evidence>
<organism evidence="2 3">
    <name type="scientific">Streptomyces huasconensis</name>
    <dbReference type="NCBI Taxonomy" id="1854574"/>
    <lineage>
        <taxon>Bacteria</taxon>
        <taxon>Bacillati</taxon>
        <taxon>Actinomycetota</taxon>
        <taxon>Actinomycetes</taxon>
        <taxon>Kitasatosporales</taxon>
        <taxon>Streptomycetaceae</taxon>
        <taxon>Streptomyces</taxon>
    </lineage>
</organism>
<gene>
    <name evidence="2" type="ORF">AB0887_28885</name>
</gene>
<dbReference type="RefSeq" id="WP_359782861.1">
    <property type="nucleotide sequence ID" value="NZ_JBEYRR010000012.1"/>
</dbReference>
<dbReference type="Proteomes" id="UP001553843">
    <property type="component" value="Unassembled WGS sequence"/>
</dbReference>
<proteinExistence type="predicted"/>
<keyword evidence="1" id="KW-0472">Membrane</keyword>
<feature type="transmembrane region" description="Helical" evidence="1">
    <location>
        <begin position="21"/>
        <end position="41"/>
    </location>
</feature>
<keyword evidence="1" id="KW-1133">Transmembrane helix</keyword>
<reference evidence="2 3" key="1">
    <citation type="submission" date="2024-06" db="EMBL/GenBank/DDBJ databases">
        <title>The Natural Products Discovery Center: Release of the First 8490 Sequenced Strains for Exploring Actinobacteria Biosynthetic Diversity.</title>
        <authorList>
            <person name="Kalkreuter E."/>
            <person name="Kautsar S.A."/>
            <person name="Yang D."/>
            <person name="Bader C.D."/>
            <person name="Teijaro C.N."/>
            <person name="Fluegel L."/>
            <person name="Davis C.M."/>
            <person name="Simpson J.R."/>
            <person name="Lauterbach L."/>
            <person name="Steele A.D."/>
            <person name="Gui C."/>
            <person name="Meng S."/>
            <person name="Li G."/>
            <person name="Viehrig K."/>
            <person name="Ye F."/>
            <person name="Su P."/>
            <person name="Kiefer A.F."/>
            <person name="Nichols A."/>
            <person name="Cepeda A.J."/>
            <person name="Yan W."/>
            <person name="Fan B."/>
            <person name="Jiang Y."/>
            <person name="Adhikari A."/>
            <person name="Zheng C.-J."/>
            <person name="Schuster L."/>
            <person name="Cowan T.M."/>
            <person name="Smanski M.J."/>
            <person name="Chevrette M.G."/>
            <person name="De Carvalho L.P.S."/>
            <person name="Shen B."/>
        </authorList>
    </citation>
    <scope>NUCLEOTIDE SEQUENCE [LARGE SCALE GENOMIC DNA]</scope>
    <source>
        <strain evidence="2 3">NPDC047833</strain>
    </source>
</reference>
<accession>A0ABV3M2L9</accession>
<evidence type="ECO:0000256" key="1">
    <source>
        <dbReference type="SAM" id="Phobius"/>
    </source>
</evidence>
<keyword evidence="1" id="KW-0812">Transmembrane</keyword>